<dbReference type="SUPFAM" id="SSF53098">
    <property type="entry name" value="Ribonuclease H-like"/>
    <property type="match status" value="1"/>
</dbReference>
<evidence type="ECO:0000259" key="2">
    <source>
        <dbReference type="PROSITE" id="PS50994"/>
    </source>
</evidence>
<sequence length="185" mass="21395">MASTDRTLINTQLDECHDSVAAGHLSEYRTRERVKTCFWWENWKKDVAEYCQTCDRCQKAETATGNKFGMMIQIQEPKSPWEIFHMDWVTALPPGGDRGYNAYLVLVSRYRKPLMFLQCHKGDIAMDTAIMIWNKVIGHKGLFQNVISDRHPKFTTELWTNLHNLLGTKLFLSKAYYPKTDGLAG</sequence>
<dbReference type="PANTHER" id="PTHR37984:SF5">
    <property type="entry name" value="PROTEIN NYNRIN-LIKE"/>
    <property type="match status" value="1"/>
</dbReference>
<dbReference type="EMBL" id="AVOT02021743">
    <property type="protein sequence ID" value="MBW0510745.1"/>
    <property type="molecule type" value="Genomic_DNA"/>
</dbReference>
<dbReference type="InterPro" id="IPR012337">
    <property type="entry name" value="RNaseH-like_sf"/>
</dbReference>
<keyword evidence="4" id="KW-1185">Reference proteome</keyword>
<accession>A0A9Q3HQY0</accession>
<dbReference type="InterPro" id="IPR001584">
    <property type="entry name" value="Integrase_cat-core"/>
</dbReference>
<dbReference type="GO" id="GO:0015074">
    <property type="term" value="P:DNA integration"/>
    <property type="evidence" value="ECO:0007669"/>
    <property type="project" value="InterPro"/>
</dbReference>
<dbReference type="InterPro" id="IPR041588">
    <property type="entry name" value="Integrase_H2C2"/>
</dbReference>
<gene>
    <name evidence="3" type="ORF">O181_050460</name>
</gene>
<reference evidence="3" key="1">
    <citation type="submission" date="2021-03" db="EMBL/GenBank/DDBJ databases">
        <title>Draft genome sequence of rust myrtle Austropuccinia psidii MF-1, a brazilian biotype.</title>
        <authorList>
            <person name="Quecine M.C."/>
            <person name="Pachon D.M.R."/>
            <person name="Bonatelli M.L."/>
            <person name="Correr F.H."/>
            <person name="Franceschini L.M."/>
            <person name="Leite T.F."/>
            <person name="Margarido G.R.A."/>
            <person name="Almeida C.A."/>
            <person name="Ferrarezi J.A."/>
            <person name="Labate C.A."/>
        </authorList>
    </citation>
    <scope>NUCLEOTIDE SEQUENCE</scope>
    <source>
        <strain evidence="3">MF-1</strain>
    </source>
</reference>
<dbReference type="GO" id="GO:0005634">
    <property type="term" value="C:nucleus"/>
    <property type="evidence" value="ECO:0007669"/>
    <property type="project" value="UniProtKB-ARBA"/>
</dbReference>
<comment type="caution">
    <text evidence="3">The sequence shown here is derived from an EMBL/GenBank/DDBJ whole genome shotgun (WGS) entry which is preliminary data.</text>
</comment>
<protein>
    <recommendedName>
        <fullName evidence="2">Integrase catalytic domain-containing protein</fullName>
    </recommendedName>
</protein>
<dbReference type="InterPro" id="IPR036397">
    <property type="entry name" value="RNaseH_sf"/>
</dbReference>
<evidence type="ECO:0000313" key="3">
    <source>
        <dbReference type="EMBL" id="MBW0510745.1"/>
    </source>
</evidence>
<dbReference type="Pfam" id="PF17921">
    <property type="entry name" value="Integrase_H2C2"/>
    <property type="match status" value="1"/>
</dbReference>
<proteinExistence type="predicted"/>
<feature type="domain" description="Integrase catalytic" evidence="2">
    <location>
        <begin position="76"/>
        <end position="185"/>
    </location>
</feature>
<dbReference type="Gene3D" id="1.10.340.70">
    <property type="match status" value="1"/>
</dbReference>
<dbReference type="Gene3D" id="3.30.420.10">
    <property type="entry name" value="Ribonuclease H-like superfamily/Ribonuclease H"/>
    <property type="match status" value="1"/>
</dbReference>
<name>A0A9Q3HQY0_9BASI</name>
<dbReference type="Proteomes" id="UP000765509">
    <property type="component" value="Unassembled WGS sequence"/>
</dbReference>
<dbReference type="GO" id="GO:0003723">
    <property type="term" value="F:RNA binding"/>
    <property type="evidence" value="ECO:0007669"/>
    <property type="project" value="UniProtKB-KW"/>
</dbReference>
<dbReference type="InterPro" id="IPR050951">
    <property type="entry name" value="Retrovirus_Pol_polyprotein"/>
</dbReference>
<evidence type="ECO:0000313" key="4">
    <source>
        <dbReference type="Proteomes" id="UP000765509"/>
    </source>
</evidence>
<dbReference type="PROSITE" id="PS50994">
    <property type="entry name" value="INTEGRASE"/>
    <property type="match status" value="1"/>
</dbReference>
<dbReference type="AlphaFoldDB" id="A0A9Q3HQY0"/>
<keyword evidence="1" id="KW-0694">RNA-binding</keyword>
<evidence type="ECO:0000256" key="1">
    <source>
        <dbReference type="ARBA" id="ARBA00022884"/>
    </source>
</evidence>
<dbReference type="PANTHER" id="PTHR37984">
    <property type="entry name" value="PROTEIN CBG26694"/>
    <property type="match status" value="1"/>
</dbReference>
<dbReference type="OrthoDB" id="1938712at2759"/>
<organism evidence="3 4">
    <name type="scientific">Austropuccinia psidii MF-1</name>
    <dbReference type="NCBI Taxonomy" id="1389203"/>
    <lineage>
        <taxon>Eukaryota</taxon>
        <taxon>Fungi</taxon>
        <taxon>Dikarya</taxon>
        <taxon>Basidiomycota</taxon>
        <taxon>Pucciniomycotina</taxon>
        <taxon>Pucciniomycetes</taxon>
        <taxon>Pucciniales</taxon>
        <taxon>Sphaerophragmiaceae</taxon>
        <taxon>Austropuccinia</taxon>
    </lineage>
</organism>